<evidence type="ECO:0000256" key="1">
    <source>
        <dbReference type="ARBA" id="ARBA00005993"/>
    </source>
</evidence>
<dbReference type="PANTHER" id="PTHR46397">
    <property type="entry name" value="NUCLEAR HORMONE RECEPTOR FAMILY-RELATED"/>
    <property type="match status" value="1"/>
</dbReference>
<dbReference type="SMART" id="SM00399">
    <property type="entry name" value="ZnF_C4"/>
    <property type="match status" value="1"/>
</dbReference>
<dbReference type="Gene3D" id="3.30.50.10">
    <property type="entry name" value="Erythroid Transcription Factor GATA-1, subunit A"/>
    <property type="match status" value="1"/>
</dbReference>
<gene>
    <name evidence="11" type="ORF">MSPICULIGERA_LOCUS22279</name>
</gene>
<keyword evidence="7" id="KW-0804">Transcription</keyword>
<dbReference type="AlphaFoldDB" id="A0AA36DDG0"/>
<dbReference type="PROSITE" id="PS51030">
    <property type="entry name" value="NUCLEAR_REC_DBD_2"/>
    <property type="match status" value="1"/>
</dbReference>
<evidence type="ECO:0000256" key="6">
    <source>
        <dbReference type="ARBA" id="ARBA00023125"/>
    </source>
</evidence>
<dbReference type="InterPro" id="IPR001628">
    <property type="entry name" value="Znf_hrmn_rcpt"/>
</dbReference>
<evidence type="ECO:0000256" key="8">
    <source>
        <dbReference type="ARBA" id="ARBA00023170"/>
    </source>
</evidence>
<keyword evidence="12" id="KW-1185">Reference proteome</keyword>
<name>A0AA36DDG0_9BILA</name>
<dbReference type="Proteomes" id="UP001177023">
    <property type="component" value="Unassembled WGS sequence"/>
</dbReference>
<evidence type="ECO:0000259" key="10">
    <source>
        <dbReference type="PROSITE" id="PS51030"/>
    </source>
</evidence>
<dbReference type="Pfam" id="PF00105">
    <property type="entry name" value="zf-C4"/>
    <property type="match status" value="1"/>
</dbReference>
<protein>
    <recommendedName>
        <fullName evidence="10">Nuclear receptor domain-containing protein</fullName>
    </recommendedName>
</protein>
<organism evidence="11 12">
    <name type="scientific">Mesorhabditis spiculigera</name>
    <dbReference type="NCBI Taxonomy" id="96644"/>
    <lineage>
        <taxon>Eukaryota</taxon>
        <taxon>Metazoa</taxon>
        <taxon>Ecdysozoa</taxon>
        <taxon>Nematoda</taxon>
        <taxon>Chromadorea</taxon>
        <taxon>Rhabditida</taxon>
        <taxon>Rhabditina</taxon>
        <taxon>Rhabditomorpha</taxon>
        <taxon>Rhabditoidea</taxon>
        <taxon>Rhabditidae</taxon>
        <taxon>Mesorhabditinae</taxon>
        <taxon>Mesorhabditis</taxon>
    </lineage>
</organism>
<keyword evidence="3" id="KW-0863">Zinc-finger</keyword>
<comment type="caution">
    <text evidence="11">The sequence shown here is derived from an EMBL/GenBank/DDBJ whole genome shotgun (WGS) entry which is preliminary data.</text>
</comment>
<sequence length="143" mass="16204">MPLILANDLQCRCSTTIINYLANVQHRNVIANQLAQRSQLEQLLKVTLDGQRRVDTVNLPSSAVQRNQTRTLQRRCEICGRESLGSIHFGGESCEACCAFFRRTVVLGKAYVCLRGEDGLPDHGKNFVYQKQQKRTRQKNLPS</sequence>
<dbReference type="GO" id="GO:0043565">
    <property type="term" value="F:sequence-specific DNA binding"/>
    <property type="evidence" value="ECO:0007669"/>
    <property type="project" value="InterPro"/>
</dbReference>
<comment type="similarity">
    <text evidence="1">Belongs to the nuclear hormone receptor family.</text>
</comment>
<evidence type="ECO:0000256" key="9">
    <source>
        <dbReference type="ARBA" id="ARBA00023242"/>
    </source>
</evidence>
<keyword evidence="6" id="KW-0238">DNA-binding</keyword>
<dbReference type="PROSITE" id="PS00031">
    <property type="entry name" value="NUCLEAR_REC_DBD_1"/>
    <property type="match status" value="1"/>
</dbReference>
<proteinExistence type="inferred from homology"/>
<keyword evidence="5" id="KW-0805">Transcription regulation</keyword>
<dbReference type="GO" id="GO:0008270">
    <property type="term" value="F:zinc ion binding"/>
    <property type="evidence" value="ECO:0007669"/>
    <property type="project" value="UniProtKB-KW"/>
</dbReference>
<keyword evidence="9" id="KW-0539">Nucleus</keyword>
<evidence type="ECO:0000256" key="7">
    <source>
        <dbReference type="ARBA" id="ARBA00023163"/>
    </source>
</evidence>
<evidence type="ECO:0000256" key="2">
    <source>
        <dbReference type="ARBA" id="ARBA00022723"/>
    </source>
</evidence>
<accession>A0AA36DDG0</accession>
<keyword evidence="8" id="KW-0675">Receptor</keyword>
<evidence type="ECO:0000313" key="11">
    <source>
        <dbReference type="EMBL" id="CAJ0584218.1"/>
    </source>
</evidence>
<dbReference type="GO" id="GO:0003700">
    <property type="term" value="F:DNA-binding transcription factor activity"/>
    <property type="evidence" value="ECO:0007669"/>
    <property type="project" value="InterPro"/>
</dbReference>
<keyword evidence="4" id="KW-0862">Zinc</keyword>
<evidence type="ECO:0000256" key="4">
    <source>
        <dbReference type="ARBA" id="ARBA00022833"/>
    </source>
</evidence>
<dbReference type="PANTHER" id="PTHR46397:SF3">
    <property type="entry name" value="NR LBD DOMAIN-CONTAINING PROTEIN-RELATED"/>
    <property type="match status" value="1"/>
</dbReference>
<evidence type="ECO:0000313" key="12">
    <source>
        <dbReference type="Proteomes" id="UP001177023"/>
    </source>
</evidence>
<dbReference type="SUPFAM" id="SSF57716">
    <property type="entry name" value="Glucocorticoid receptor-like (DNA-binding domain)"/>
    <property type="match status" value="1"/>
</dbReference>
<dbReference type="InterPro" id="IPR013088">
    <property type="entry name" value="Znf_NHR/GATA"/>
</dbReference>
<reference evidence="11" key="1">
    <citation type="submission" date="2023-06" db="EMBL/GenBank/DDBJ databases">
        <authorList>
            <person name="Delattre M."/>
        </authorList>
    </citation>
    <scope>NUCLEOTIDE SEQUENCE</scope>
    <source>
        <strain evidence="11">AF72</strain>
    </source>
</reference>
<keyword evidence="2" id="KW-0479">Metal-binding</keyword>
<dbReference type="EMBL" id="CATQJA010002688">
    <property type="protein sequence ID" value="CAJ0584218.1"/>
    <property type="molecule type" value="Genomic_DNA"/>
</dbReference>
<feature type="domain" description="Nuclear receptor" evidence="10">
    <location>
        <begin position="73"/>
        <end position="113"/>
    </location>
</feature>
<evidence type="ECO:0000256" key="3">
    <source>
        <dbReference type="ARBA" id="ARBA00022771"/>
    </source>
</evidence>
<feature type="non-terminal residue" evidence="11">
    <location>
        <position position="143"/>
    </location>
</feature>
<evidence type="ECO:0000256" key="5">
    <source>
        <dbReference type="ARBA" id="ARBA00023015"/>
    </source>
</evidence>